<keyword evidence="1" id="KW-0489">Methyltransferase</keyword>
<organism evidence="4 5">
    <name type="scientific">Aplysia californica</name>
    <name type="common">California sea hare</name>
    <dbReference type="NCBI Taxonomy" id="6500"/>
    <lineage>
        <taxon>Eukaryota</taxon>
        <taxon>Metazoa</taxon>
        <taxon>Spiralia</taxon>
        <taxon>Lophotrochozoa</taxon>
        <taxon>Mollusca</taxon>
        <taxon>Gastropoda</taxon>
        <taxon>Heterobranchia</taxon>
        <taxon>Euthyneura</taxon>
        <taxon>Tectipleura</taxon>
        <taxon>Aplysiida</taxon>
        <taxon>Aplysioidea</taxon>
        <taxon>Aplysiidae</taxon>
        <taxon>Aplysia</taxon>
    </lineage>
</organism>
<evidence type="ECO:0000313" key="4">
    <source>
        <dbReference type="Proteomes" id="UP000694888"/>
    </source>
</evidence>
<evidence type="ECO:0000313" key="5">
    <source>
        <dbReference type="RefSeq" id="XP_005098545.2"/>
    </source>
</evidence>
<dbReference type="PROSITE" id="PS51585">
    <property type="entry name" value="SAM_MT_TPMT"/>
    <property type="match status" value="1"/>
</dbReference>
<dbReference type="Gene3D" id="3.40.50.150">
    <property type="entry name" value="Vaccinia Virus protein VP39"/>
    <property type="match status" value="1"/>
</dbReference>
<accession>A0ABM0JPK3</accession>
<keyword evidence="2" id="KW-0808">Transferase</keyword>
<evidence type="ECO:0000256" key="2">
    <source>
        <dbReference type="ARBA" id="ARBA00022679"/>
    </source>
</evidence>
<dbReference type="InterPro" id="IPR008854">
    <property type="entry name" value="TPMT"/>
</dbReference>
<name>A0ABM0JPK3_APLCA</name>
<evidence type="ECO:0000256" key="1">
    <source>
        <dbReference type="ARBA" id="ARBA00022603"/>
    </source>
</evidence>
<proteinExistence type="predicted"/>
<dbReference type="GeneID" id="101852544"/>
<evidence type="ECO:0000256" key="3">
    <source>
        <dbReference type="ARBA" id="ARBA00022691"/>
    </source>
</evidence>
<keyword evidence="3" id="KW-0949">S-adenosyl-L-methionine</keyword>
<dbReference type="PANTHER" id="PTHR10259">
    <property type="entry name" value="THIOPURINE S-METHYLTRANSFERASE"/>
    <property type="match status" value="1"/>
</dbReference>
<dbReference type="Proteomes" id="UP000694888">
    <property type="component" value="Unplaced"/>
</dbReference>
<keyword evidence="4" id="KW-1185">Reference proteome</keyword>
<protein>
    <submittedName>
        <fullName evidence="5">Probable thiopurine S-methyltransferase isoform X1</fullName>
    </submittedName>
</protein>
<dbReference type="CDD" id="cd02440">
    <property type="entry name" value="AdoMet_MTases"/>
    <property type="match status" value="1"/>
</dbReference>
<dbReference type="Pfam" id="PF05724">
    <property type="entry name" value="TPMT"/>
    <property type="match status" value="1"/>
</dbReference>
<dbReference type="RefSeq" id="XP_005098545.2">
    <property type="nucleotide sequence ID" value="XM_005098488.3"/>
</dbReference>
<reference evidence="5" key="1">
    <citation type="submission" date="2025-08" db="UniProtKB">
        <authorList>
            <consortium name="RefSeq"/>
        </authorList>
    </citation>
    <scope>IDENTIFICATION</scope>
</reference>
<dbReference type="InterPro" id="IPR029063">
    <property type="entry name" value="SAM-dependent_MTases_sf"/>
</dbReference>
<gene>
    <name evidence="5" type="primary">LOC101852544</name>
</gene>
<dbReference type="PANTHER" id="PTHR10259:SF11">
    <property type="entry name" value="THIOPURINE S-METHYLTRANSFERASE"/>
    <property type="match status" value="1"/>
</dbReference>
<dbReference type="SUPFAM" id="SSF53335">
    <property type="entry name" value="S-adenosyl-L-methionine-dependent methyltransferases"/>
    <property type="match status" value="1"/>
</dbReference>
<sequence length="283" mass="32214">MMVITKVGFARALQRCVTVANASKFLRCQTFKLFSTRSKICSSPLVKQYSTTMASTGDRIKYWSNRWDEGSIGFHKDEVHPMLIKYFDKLFPSGKTGRVFVPLCGKTLDMRWLAGKDISVVGLDAVRMSLEQFFSDQNLQYTEEKAPQLAENGALLKSSDNKIHLYLGDMLNFSPDVEGTFEAVWDRASLVALNREDVSKYVSIIKSLLKPGGRCLLEVMDYDVSIMEDLGDLSTRPPPPHPMYEAELKQLYEPEFTVQYLDRCERLLAGKDIHLQVFLLTKQ</sequence>